<dbReference type="SUPFAM" id="SSF47370">
    <property type="entry name" value="Bromodomain"/>
    <property type="match status" value="1"/>
</dbReference>
<dbReference type="Pfam" id="PF00439">
    <property type="entry name" value="Bromodomain"/>
    <property type="match status" value="1"/>
</dbReference>
<dbReference type="OrthoDB" id="310978at2759"/>
<evidence type="ECO:0000256" key="2">
    <source>
        <dbReference type="PROSITE-ProRule" id="PRU00035"/>
    </source>
</evidence>
<dbReference type="Gene3D" id="1.20.920.10">
    <property type="entry name" value="Bromodomain-like"/>
    <property type="match status" value="1"/>
</dbReference>
<protein>
    <recommendedName>
        <fullName evidence="3">Bromo domain-containing protein</fullName>
    </recommendedName>
</protein>
<comment type="caution">
    <text evidence="4">The sequence shown here is derived from an EMBL/GenBank/DDBJ whole genome shotgun (WGS) entry which is preliminary data.</text>
</comment>
<dbReference type="PRINTS" id="PR00503">
    <property type="entry name" value="BROMODOMAIN"/>
</dbReference>
<evidence type="ECO:0000313" key="4">
    <source>
        <dbReference type="EMBL" id="OMJ71753.1"/>
    </source>
</evidence>
<feature type="domain" description="Bromo" evidence="3">
    <location>
        <begin position="141"/>
        <end position="214"/>
    </location>
</feature>
<dbReference type="PANTHER" id="PTHR45926">
    <property type="entry name" value="OSJNBA0053K19.4 PROTEIN"/>
    <property type="match status" value="1"/>
</dbReference>
<name>A0A1R2B4M7_9CILI</name>
<accession>A0A1R2B4M7</accession>
<dbReference type="InterPro" id="IPR001487">
    <property type="entry name" value="Bromodomain"/>
</dbReference>
<dbReference type="AlphaFoldDB" id="A0A1R2B4M7"/>
<reference evidence="4 5" key="1">
    <citation type="submission" date="2016-11" db="EMBL/GenBank/DDBJ databases">
        <title>The macronuclear genome of Stentor coeruleus: a giant cell with tiny introns.</title>
        <authorList>
            <person name="Slabodnick M."/>
            <person name="Ruby J.G."/>
            <person name="Reiff S.B."/>
            <person name="Swart E.C."/>
            <person name="Gosai S."/>
            <person name="Prabakaran S."/>
            <person name="Witkowska E."/>
            <person name="Larue G.E."/>
            <person name="Fisher S."/>
            <person name="Freeman R.M."/>
            <person name="Gunawardena J."/>
            <person name="Chu W."/>
            <person name="Stover N.A."/>
            <person name="Gregory B.D."/>
            <person name="Nowacki M."/>
            <person name="Derisi J."/>
            <person name="Roy S.W."/>
            <person name="Marshall W.F."/>
            <person name="Sood P."/>
        </authorList>
    </citation>
    <scope>NUCLEOTIDE SEQUENCE [LARGE SCALE GENOMIC DNA]</scope>
    <source>
        <strain evidence="4">WM001</strain>
    </source>
</reference>
<evidence type="ECO:0000256" key="1">
    <source>
        <dbReference type="ARBA" id="ARBA00023117"/>
    </source>
</evidence>
<dbReference type="Proteomes" id="UP000187209">
    <property type="component" value="Unassembled WGS sequence"/>
</dbReference>
<dbReference type="PROSITE" id="PS50014">
    <property type="entry name" value="BROMODOMAIN_2"/>
    <property type="match status" value="1"/>
</dbReference>
<dbReference type="EMBL" id="MPUH01000959">
    <property type="protein sequence ID" value="OMJ71753.1"/>
    <property type="molecule type" value="Genomic_DNA"/>
</dbReference>
<evidence type="ECO:0000313" key="5">
    <source>
        <dbReference type="Proteomes" id="UP000187209"/>
    </source>
</evidence>
<sequence>MYQEAYKALKDKYDKLQEHTQSLKTRLGTCLNHHKSLELDIKVQKIILKRLSKESTSESKGWIMSEYEKELEKGWVGFKVPEEPEIVKQESPSKYSEKVKVEEESEFEEEAPVVVKKKRAEPPPLVPEVEDAKRLLHVLFKNPKLIWPFEEPVDPVSLNIPDYPQIVKNPMDIGTVRKRLHEGYYNGQIEQFVHDIRRVFMNATMYNDPLHQIHKLAIQCSNIFEKKLDKSKLINPPFPLGLGRSSRWKAGVAWRRAEIEEVICWKASGYQKYRKLARNPFKY</sequence>
<organism evidence="4 5">
    <name type="scientific">Stentor coeruleus</name>
    <dbReference type="NCBI Taxonomy" id="5963"/>
    <lineage>
        <taxon>Eukaryota</taxon>
        <taxon>Sar</taxon>
        <taxon>Alveolata</taxon>
        <taxon>Ciliophora</taxon>
        <taxon>Postciliodesmatophora</taxon>
        <taxon>Heterotrichea</taxon>
        <taxon>Heterotrichida</taxon>
        <taxon>Stentoridae</taxon>
        <taxon>Stentor</taxon>
    </lineage>
</organism>
<keyword evidence="5" id="KW-1185">Reference proteome</keyword>
<dbReference type="InterPro" id="IPR036427">
    <property type="entry name" value="Bromodomain-like_sf"/>
</dbReference>
<keyword evidence="1 2" id="KW-0103">Bromodomain</keyword>
<proteinExistence type="predicted"/>
<evidence type="ECO:0000259" key="3">
    <source>
        <dbReference type="PROSITE" id="PS50014"/>
    </source>
</evidence>
<dbReference type="SMART" id="SM00297">
    <property type="entry name" value="BROMO"/>
    <property type="match status" value="1"/>
</dbReference>
<gene>
    <name evidence="4" type="ORF">SteCoe_29947</name>
</gene>